<evidence type="ECO:0000313" key="2">
    <source>
        <dbReference type="EMBL" id="CAK9133831.1"/>
    </source>
</evidence>
<keyword evidence="1" id="KW-0812">Transmembrane</keyword>
<keyword evidence="1" id="KW-1133">Transmembrane helix</keyword>
<name>A0ABC8QMI7_9AQUA</name>
<gene>
    <name evidence="2" type="ORF">ILEXP_LOCUS755</name>
</gene>
<dbReference type="AlphaFoldDB" id="A0ABC8QMI7"/>
<comment type="caution">
    <text evidence="2">The sequence shown here is derived from an EMBL/GenBank/DDBJ whole genome shotgun (WGS) entry which is preliminary data.</text>
</comment>
<evidence type="ECO:0000313" key="3">
    <source>
        <dbReference type="Proteomes" id="UP001642360"/>
    </source>
</evidence>
<keyword evidence="1" id="KW-0472">Membrane</keyword>
<dbReference type="Proteomes" id="UP001642360">
    <property type="component" value="Unassembled WGS sequence"/>
</dbReference>
<dbReference type="EMBL" id="CAUOFW020000214">
    <property type="protein sequence ID" value="CAK9133831.1"/>
    <property type="molecule type" value="Genomic_DNA"/>
</dbReference>
<accession>A0ABC8QMI7</accession>
<organism evidence="2 3">
    <name type="scientific">Ilex paraguariensis</name>
    <name type="common">yerba mate</name>
    <dbReference type="NCBI Taxonomy" id="185542"/>
    <lineage>
        <taxon>Eukaryota</taxon>
        <taxon>Viridiplantae</taxon>
        <taxon>Streptophyta</taxon>
        <taxon>Embryophyta</taxon>
        <taxon>Tracheophyta</taxon>
        <taxon>Spermatophyta</taxon>
        <taxon>Magnoliopsida</taxon>
        <taxon>eudicotyledons</taxon>
        <taxon>Gunneridae</taxon>
        <taxon>Pentapetalae</taxon>
        <taxon>asterids</taxon>
        <taxon>campanulids</taxon>
        <taxon>Aquifoliales</taxon>
        <taxon>Aquifoliaceae</taxon>
        <taxon>Ilex</taxon>
    </lineage>
</organism>
<keyword evidence="3" id="KW-1185">Reference proteome</keyword>
<proteinExistence type="predicted"/>
<protein>
    <submittedName>
        <fullName evidence="2">Uncharacterized protein</fullName>
    </submittedName>
</protein>
<feature type="transmembrane region" description="Helical" evidence="1">
    <location>
        <begin position="20"/>
        <end position="45"/>
    </location>
</feature>
<sequence>MASLRIPSILRRIDEYQGAILLITLFPSVTFALEIVGNVFSVVRLNGLLGMSHSLLYFFENGKNVSLGLLKNGFCYFIFSQSISFPFLILREHRVCKSEVP</sequence>
<feature type="transmembrane region" description="Helical" evidence="1">
    <location>
        <begin position="65"/>
        <end position="90"/>
    </location>
</feature>
<reference evidence="2 3" key="1">
    <citation type="submission" date="2024-02" db="EMBL/GenBank/DDBJ databases">
        <authorList>
            <person name="Vignale AGUSTIN F."/>
            <person name="Sosa J E."/>
            <person name="Modenutti C."/>
        </authorList>
    </citation>
    <scope>NUCLEOTIDE SEQUENCE [LARGE SCALE GENOMIC DNA]</scope>
</reference>
<evidence type="ECO:0000256" key="1">
    <source>
        <dbReference type="SAM" id="Phobius"/>
    </source>
</evidence>